<name>A0A444ULM9_ACIRT</name>
<organism evidence="2 3">
    <name type="scientific">Acipenser ruthenus</name>
    <name type="common">Sterlet sturgeon</name>
    <dbReference type="NCBI Taxonomy" id="7906"/>
    <lineage>
        <taxon>Eukaryota</taxon>
        <taxon>Metazoa</taxon>
        <taxon>Chordata</taxon>
        <taxon>Craniata</taxon>
        <taxon>Vertebrata</taxon>
        <taxon>Euteleostomi</taxon>
        <taxon>Actinopterygii</taxon>
        <taxon>Chondrostei</taxon>
        <taxon>Acipenseriformes</taxon>
        <taxon>Acipenseridae</taxon>
        <taxon>Acipenser</taxon>
    </lineage>
</organism>
<gene>
    <name evidence="2" type="ORF">EOD39_3705</name>
</gene>
<proteinExistence type="predicted"/>
<evidence type="ECO:0000313" key="3">
    <source>
        <dbReference type="Proteomes" id="UP000289886"/>
    </source>
</evidence>
<keyword evidence="3" id="KW-1185">Reference proteome</keyword>
<feature type="compositionally biased region" description="Low complexity" evidence="1">
    <location>
        <begin position="15"/>
        <end position="30"/>
    </location>
</feature>
<dbReference type="AlphaFoldDB" id="A0A444ULM9"/>
<evidence type="ECO:0000313" key="2">
    <source>
        <dbReference type="EMBL" id="RXM36087.1"/>
    </source>
</evidence>
<feature type="region of interest" description="Disordered" evidence="1">
    <location>
        <begin position="1"/>
        <end position="67"/>
    </location>
</feature>
<sequence length="67" mass="7343">MVMKQTQLYGMNSNPYSQQQQGGTYPGQPYVSPPPHRYPMGMQGGNQEGMGGMQYSQQQVSVPPCCA</sequence>
<evidence type="ECO:0000256" key="1">
    <source>
        <dbReference type="SAM" id="MobiDB-lite"/>
    </source>
</evidence>
<feature type="compositionally biased region" description="Gly residues" evidence="1">
    <location>
        <begin position="42"/>
        <end position="52"/>
    </location>
</feature>
<comment type="caution">
    <text evidence="2">The sequence shown here is derived from an EMBL/GenBank/DDBJ whole genome shotgun (WGS) entry which is preliminary data.</text>
</comment>
<reference evidence="2 3" key="1">
    <citation type="submission" date="2019-01" db="EMBL/GenBank/DDBJ databases">
        <title>Draft Genome and Complete Hox-Cluster Characterization of the Sterlet Sturgeon (Acipenser ruthenus).</title>
        <authorList>
            <person name="Wei Q."/>
        </authorList>
    </citation>
    <scope>NUCLEOTIDE SEQUENCE [LARGE SCALE GENOMIC DNA]</scope>
    <source>
        <strain evidence="2">WHYD16114868_AA</strain>
        <tissue evidence="2">Blood</tissue>
    </source>
</reference>
<dbReference type="Proteomes" id="UP000289886">
    <property type="component" value="Unassembled WGS sequence"/>
</dbReference>
<dbReference type="EMBL" id="SCEB01214307">
    <property type="protein sequence ID" value="RXM36087.1"/>
    <property type="molecule type" value="Genomic_DNA"/>
</dbReference>
<protein>
    <submittedName>
        <fullName evidence="2">AT-rich interactive domain-containing protein 1A</fullName>
    </submittedName>
</protein>
<accession>A0A444ULM9</accession>
<feature type="compositionally biased region" description="Polar residues" evidence="1">
    <location>
        <begin position="1"/>
        <end position="14"/>
    </location>
</feature>